<proteinExistence type="predicted"/>
<feature type="region of interest" description="Disordered" evidence="2">
    <location>
        <begin position="1"/>
        <end position="30"/>
    </location>
</feature>
<evidence type="ECO:0000256" key="1">
    <source>
        <dbReference type="SAM" id="Coils"/>
    </source>
</evidence>
<sequence length="798" mass="88526">MVHFEASDQAGEPSEKISRKAGASIASPSKASVQSKLDGIAQRMDELKEALLVKGTLEREHMDLAFQISKQRVAARERERELAMELARVDDELSVSKAKLVGLRSKQSADAAAVLRQATAPVALEMRWAARSTDAAGTYRILSTTAISPQAELLNPGPSEVIGLLETGALVHVVEILRVAQKVRARIQPAGWISLADLEVQKRWAKRHQETRHDWAADLVEDGVASRSASLRAWTVRVQDQQLGLLESMRDTSDIADRNCNPSKAFIQSIKATPAAREFNSRSLSKSVAEKALKVQTEQMKVDRERAGMELAEAESAASSLADKVQVAASRNRTLSAAVSRLDFFVKQQKPANTRGSVFGLLAFWSNKDQKQEDLDLQLLKELCEGSTALLAEVVPTPLEAAPLISEDLAECEQEAAAAQVRIDAMLRTAAELQRQRSERMQEVADLRRGFAPLRAATCNTPSARQLVAAQNRLCHVRQLVAQVAAGAIVEIGAVEAWSQSLQARLAWLLDASGGPPKVKCSWLSESIKRHGDHSSGQAKNGDISTLQSLQSHLERAKRELCHQSAGQRQEDHGETVRNMELVAQQLAEQRMQLYQKHQEEVIFLKDQEVDQQLVQPALAELNLQQEHERQQMERLCAEHEMKLCQATDVLQDASRKERDVVTNFELGPGQNCDYEVDFQDGSPRVTVDELAANLSDALSQFRPCSSNIQDDMPNGARALWWLAANVAALTIYTQVELQDLGREVQDVRTDFYSFADSRWAKERRPWTTLTVPQYGEEWQGTLPKPVPLVPPFSLDHE</sequence>
<reference evidence="3 4" key="1">
    <citation type="submission" date="2024-02" db="EMBL/GenBank/DDBJ databases">
        <authorList>
            <person name="Chen Y."/>
            <person name="Shah S."/>
            <person name="Dougan E. K."/>
            <person name="Thang M."/>
            <person name="Chan C."/>
        </authorList>
    </citation>
    <scope>NUCLEOTIDE SEQUENCE [LARGE SCALE GENOMIC DNA]</scope>
</reference>
<keyword evidence="4" id="KW-1185">Reference proteome</keyword>
<name>A0ABP0JUK8_9DINO</name>
<keyword evidence="1" id="KW-0175">Coiled coil</keyword>
<protein>
    <submittedName>
        <fullName evidence="3">Uncharacterized protein</fullName>
    </submittedName>
</protein>
<feature type="coiled-coil region" evidence="1">
    <location>
        <begin position="409"/>
        <end position="436"/>
    </location>
</feature>
<dbReference type="Proteomes" id="UP001642464">
    <property type="component" value="Unassembled WGS sequence"/>
</dbReference>
<feature type="coiled-coil region" evidence="1">
    <location>
        <begin position="577"/>
        <end position="643"/>
    </location>
</feature>
<accession>A0ABP0JUK8</accession>
<comment type="caution">
    <text evidence="3">The sequence shown here is derived from an EMBL/GenBank/DDBJ whole genome shotgun (WGS) entry which is preliminary data.</text>
</comment>
<gene>
    <name evidence="3" type="ORF">SCF082_LOCUS13944</name>
</gene>
<evidence type="ECO:0000256" key="2">
    <source>
        <dbReference type="SAM" id="MobiDB-lite"/>
    </source>
</evidence>
<dbReference type="EMBL" id="CAXAMM010008669">
    <property type="protein sequence ID" value="CAK9018132.1"/>
    <property type="molecule type" value="Genomic_DNA"/>
</dbReference>
<evidence type="ECO:0000313" key="4">
    <source>
        <dbReference type="Proteomes" id="UP001642464"/>
    </source>
</evidence>
<organism evidence="3 4">
    <name type="scientific">Durusdinium trenchii</name>
    <dbReference type="NCBI Taxonomy" id="1381693"/>
    <lineage>
        <taxon>Eukaryota</taxon>
        <taxon>Sar</taxon>
        <taxon>Alveolata</taxon>
        <taxon>Dinophyceae</taxon>
        <taxon>Suessiales</taxon>
        <taxon>Symbiodiniaceae</taxon>
        <taxon>Durusdinium</taxon>
    </lineage>
</organism>
<evidence type="ECO:0000313" key="3">
    <source>
        <dbReference type="EMBL" id="CAK9018132.1"/>
    </source>
</evidence>